<organism evidence="3 4">
    <name type="scientific">Heterotrigona itama</name>
    <dbReference type="NCBI Taxonomy" id="395501"/>
    <lineage>
        <taxon>Eukaryota</taxon>
        <taxon>Metazoa</taxon>
        <taxon>Ecdysozoa</taxon>
        <taxon>Arthropoda</taxon>
        <taxon>Hexapoda</taxon>
        <taxon>Insecta</taxon>
        <taxon>Pterygota</taxon>
        <taxon>Neoptera</taxon>
        <taxon>Endopterygota</taxon>
        <taxon>Hymenoptera</taxon>
        <taxon>Apocrita</taxon>
        <taxon>Aculeata</taxon>
        <taxon>Apoidea</taxon>
        <taxon>Anthophila</taxon>
        <taxon>Apidae</taxon>
        <taxon>Heterotrigona</taxon>
    </lineage>
</organism>
<reference evidence="3" key="1">
    <citation type="submission" date="2020-07" db="EMBL/GenBank/DDBJ databases">
        <authorList>
            <person name="Nazaruddin N."/>
        </authorList>
    </citation>
    <scope>NUCLEOTIDE SEQUENCE</scope>
</reference>
<feature type="compositionally biased region" description="Polar residues" evidence="2">
    <location>
        <begin position="575"/>
        <end position="587"/>
    </location>
</feature>
<protein>
    <submittedName>
        <fullName evidence="3">Uncharacterized protein</fullName>
    </submittedName>
</protein>
<name>A0A6V7H2G6_9HYME</name>
<dbReference type="EMBL" id="CAJDYZ010006356">
    <property type="protein sequence ID" value="CAD1473284.1"/>
    <property type="molecule type" value="Genomic_DNA"/>
</dbReference>
<feature type="non-terminal residue" evidence="3">
    <location>
        <position position="1"/>
    </location>
</feature>
<accession>A0A6V7H2G6</accession>
<feature type="region of interest" description="Disordered" evidence="2">
    <location>
        <begin position="94"/>
        <end position="177"/>
    </location>
</feature>
<keyword evidence="4" id="KW-1185">Reference proteome</keyword>
<feature type="coiled-coil region" evidence="1">
    <location>
        <begin position="296"/>
        <end position="323"/>
    </location>
</feature>
<feature type="compositionally biased region" description="Basic and acidic residues" evidence="2">
    <location>
        <begin position="588"/>
        <end position="601"/>
    </location>
</feature>
<feature type="region of interest" description="Disordered" evidence="2">
    <location>
        <begin position="252"/>
        <end position="279"/>
    </location>
</feature>
<proteinExistence type="predicted"/>
<comment type="caution">
    <text evidence="3">The sequence shown here is derived from an EMBL/GenBank/DDBJ whole genome shotgun (WGS) entry which is preliminary data.</text>
</comment>
<dbReference type="OrthoDB" id="8117310at2759"/>
<evidence type="ECO:0000256" key="1">
    <source>
        <dbReference type="SAM" id="Coils"/>
    </source>
</evidence>
<dbReference type="AlphaFoldDB" id="A0A6V7H2G6"/>
<gene>
    <name evidence="3" type="ORF">MHI_LOCUS369139</name>
</gene>
<feature type="region of interest" description="Disordered" evidence="2">
    <location>
        <begin position="566"/>
        <end position="601"/>
    </location>
</feature>
<feature type="region of interest" description="Disordered" evidence="2">
    <location>
        <begin position="428"/>
        <end position="448"/>
    </location>
</feature>
<keyword evidence="1" id="KW-0175">Coiled coil</keyword>
<dbReference type="Proteomes" id="UP000752696">
    <property type="component" value="Unassembled WGS sequence"/>
</dbReference>
<sequence length="601" mass="68868">MRIKSIANMKTFWYTNVIDLFISLHKLELFAFRNGLFGKRKDDKSEIQEKRSTITTVSSTYKRESYVKSMPVPPHITRDQQEFNEALGTLTRRRKHTLDNSSSRYSSSLTVNGDPARLYDGSPQETTTSIMGDLTPKPPARRFGQTSPKPTDKLPPLDFENENSNDSESVTLREKIREKTPVPPLRRFGNRSSQRMNTNNLDLEEEADRLGDVMICDENENVSGDYMFKRYSQDTVRKSNLSINSCVSVGSTMSSYGRKKRRAPQPPRHLENAEKTNEKITEGTNIELQIVEPIDIAKVTENIDDLTKKSKNLDGEIREVNSKEVNNEGKLVVSIPNATQASEEIITEHDSIKVVETNIETLDKKEICTEKEPKEIIEVEQAGTKISVPKDQKIKKPIKKDEEDIQVEYRRASQENIETIKDVDQINSSENFQRKNSSSSLSRSDSFSVKDEIEKIERQIKALEIKNASKDLEEKNSNNLQENVRHSIQENRRHFFKNMVENENDKGAIKIEFKEFPREQKDIHVVRLNDSPIPTVVSRDPIKVIELHISEPIRQKPEILEDVNPIPKPRRHSALNINDSQANITPTETKRSLESTRGKSL</sequence>
<evidence type="ECO:0000256" key="2">
    <source>
        <dbReference type="SAM" id="MobiDB-lite"/>
    </source>
</evidence>
<feature type="compositionally biased region" description="Basic and acidic residues" evidence="2">
    <location>
        <begin position="268"/>
        <end position="279"/>
    </location>
</feature>
<feature type="compositionally biased region" description="Low complexity" evidence="2">
    <location>
        <begin position="437"/>
        <end position="447"/>
    </location>
</feature>
<evidence type="ECO:0000313" key="3">
    <source>
        <dbReference type="EMBL" id="CAD1473284.1"/>
    </source>
</evidence>
<evidence type="ECO:0000313" key="4">
    <source>
        <dbReference type="Proteomes" id="UP000752696"/>
    </source>
</evidence>